<evidence type="ECO:0000256" key="1">
    <source>
        <dbReference type="SAM" id="SignalP"/>
    </source>
</evidence>
<dbReference type="SUPFAM" id="SSF53850">
    <property type="entry name" value="Periplasmic binding protein-like II"/>
    <property type="match status" value="1"/>
</dbReference>
<organism evidence="3 4">
    <name type="scientific">Escherichia coli</name>
    <dbReference type="NCBI Taxonomy" id="562"/>
    <lineage>
        <taxon>Bacteria</taxon>
        <taxon>Pseudomonadati</taxon>
        <taxon>Pseudomonadota</taxon>
        <taxon>Gammaproteobacteria</taxon>
        <taxon>Enterobacterales</taxon>
        <taxon>Enterobacteriaceae</taxon>
        <taxon>Escherichia</taxon>
    </lineage>
</organism>
<gene>
    <name evidence="3" type="ORF">GQM04_07175</name>
</gene>
<feature type="chain" id="PRO_5027083393" evidence="1">
    <location>
        <begin position="24"/>
        <end position="315"/>
    </location>
</feature>
<dbReference type="PANTHER" id="PTHR30024">
    <property type="entry name" value="ALIPHATIC SULFONATES-BINDING PROTEIN-RELATED"/>
    <property type="match status" value="1"/>
</dbReference>
<feature type="signal peptide" evidence="1">
    <location>
        <begin position="1"/>
        <end position="23"/>
    </location>
</feature>
<proteinExistence type="predicted"/>
<dbReference type="Proteomes" id="UP000487258">
    <property type="component" value="Unassembled WGS sequence"/>
</dbReference>
<feature type="domain" description="SsuA/THI5-like" evidence="2">
    <location>
        <begin position="71"/>
        <end position="246"/>
    </location>
</feature>
<dbReference type="Gene3D" id="3.40.190.10">
    <property type="entry name" value="Periplasmic binding protein-like II"/>
    <property type="match status" value="2"/>
</dbReference>
<accession>A0A6L6ZPC5</accession>
<sequence length="315" mass="33858">MKNSIKITAIVSLLTMSMTAALADMPKVINVAYVKAPFNIQNIVIKNQSLLEKAFEMYGTKIVWHTIGSGAKQAQAMAAGSLDVSAVMNTASLLSANGAGNKVVIVNGVAHPADVFTIVGKPGQTWSINDLKGKKIAGPRGTVLHQLMVAALVKEGLSVDDVEFISMDQPSAMSALMAGHVDAALLAASSVIKAQNQGCKVITTAKDLVNVNLVMTASGNFAKNYPEALELIQKVQRDSLQWVKSNWTEAMILGAKEHGITLEDAKKLASWSNYYNTLTTFDLKSLKLDQDFLVENGLMRQRVNVESIVLPIAMK</sequence>
<dbReference type="Pfam" id="PF09084">
    <property type="entry name" value="NMT1"/>
    <property type="match status" value="1"/>
</dbReference>
<dbReference type="EMBL" id="WTMY01000041">
    <property type="protein sequence ID" value="MWL45306.1"/>
    <property type="molecule type" value="Genomic_DNA"/>
</dbReference>
<keyword evidence="1" id="KW-0732">Signal</keyword>
<protein>
    <submittedName>
        <fullName evidence="3">Aliphatic sulfonate ABC transporter</fullName>
    </submittedName>
</protein>
<name>A0A6L6ZPC5_ECOLX</name>
<evidence type="ECO:0000259" key="2">
    <source>
        <dbReference type="Pfam" id="PF09084"/>
    </source>
</evidence>
<dbReference type="CDD" id="cd01008">
    <property type="entry name" value="PBP2_NrtA_SsuA_CpmA_like"/>
    <property type="match status" value="1"/>
</dbReference>
<dbReference type="AlphaFoldDB" id="A0A6L6ZPC5"/>
<reference evidence="3 4" key="1">
    <citation type="submission" date="2019-12" db="EMBL/GenBank/DDBJ databases">
        <title>Enteriobacteria Tanzani isolates_10432.</title>
        <authorList>
            <person name="Subbiah M."/>
            <person name="Call D."/>
        </authorList>
    </citation>
    <scope>NUCLEOTIDE SEQUENCE [LARGE SCALE GENOMIC DNA]</scope>
    <source>
        <strain evidence="3 4">10432wF6</strain>
    </source>
</reference>
<dbReference type="InterPro" id="IPR015168">
    <property type="entry name" value="SsuA/THI5"/>
</dbReference>
<comment type="caution">
    <text evidence="3">The sequence shown here is derived from an EMBL/GenBank/DDBJ whole genome shotgun (WGS) entry which is preliminary data.</text>
</comment>
<evidence type="ECO:0000313" key="3">
    <source>
        <dbReference type="EMBL" id="MWL45306.1"/>
    </source>
</evidence>
<dbReference type="RefSeq" id="WP_097332698.1">
    <property type="nucleotide sequence ID" value="NZ_NLVM01000099.1"/>
</dbReference>
<evidence type="ECO:0000313" key="4">
    <source>
        <dbReference type="Proteomes" id="UP000487258"/>
    </source>
</evidence>